<evidence type="ECO:0000259" key="2">
    <source>
        <dbReference type="Pfam" id="PF00437"/>
    </source>
</evidence>
<evidence type="ECO:0000256" key="1">
    <source>
        <dbReference type="ARBA" id="ARBA00006611"/>
    </source>
</evidence>
<dbReference type="SUPFAM" id="SSF52540">
    <property type="entry name" value="P-loop containing nucleoside triphosphate hydrolases"/>
    <property type="match status" value="1"/>
</dbReference>
<comment type="caution">
    <text evidence="3">The sequence shown here is derived from an EMBL/GenBank/DDBJ whole genome shotgun (WGS) entry which is preliminary data.</text>
</comment>
<dbReference type="Gene3D" id="3.30.450.380">
    <property type="match status" value="1"/>
</dbReference>
<organism evidence="3 4">
    <name type="scientific">Caldanaerobacter subterraneus</name>
    <dbReference type="NCBI Taxonomy" id="911092"/>
    <lineage>
        <taxon>Bacteria</taxon>
        <taxon>Bacillati</taxon>
        <taxon>Bacillota</taxon>
        <taxon>Clostridia</taxon>
        <taxon>Thermoanaerobacterales</taxon>
        <taxon>Thermoanaerobacteraceae</taxon>
        <taxon>Caldanaerobacter</taxon>
    </lineage>
</organism>
<dbReference type="PANTHER" id="PTHR30486">
    <property type="entry name" value="TWITCHING MOTILITY PROTEIN PILT"/>
    <property type="match status" value="1"/>
</dbReference>
<protein>
    <submittedName>
        <fullName evidence="3">CpaF family protein</fullName>
    </submittedName>
</protein>
<comment type="similarity">
    <text evidence="1">Belongs to the GSP E family.</text>
</comment>
<dbReference type="RefSeq" id="WP_170270580.1">
    <property type="nucleotide sequence ID" value="NZ_JABEQB010000008.1"/>
</dbReference>
<name>A0A7Y2L6Z5_9THEO</name>
<dbReference type="AlphaFoldDB" id="A0A7Y2L6Z5"/>
<dbReference type="Proteomes" id="UP000529861">
    <property type="component" value="Unassembled WGS sequence"/>
</dbReference>
<sequence>MYDEKLIDELCFLVKDKMSDVSGMTDTEIEFHGEMLKKCTEGNKEAKNYVKAKIKMFLAKEGIRGNELDELTNIIFAKNYGMDILEEYDDDPEVNDIMVNGKDIFIKKNGIVYPVEKKFKTNKDVINLIKRTLEFAGLDINPGSPVRLAERGDGARITAVIPPVGRRPYLRIRKFTNIPIVPEEFIRRKTLSEEVLEFLKLLVVGKANIVIIGDMGSGKTTLMKLLAGFIPDDEPICTIETSFELHLDEIYPQKNIIAMAENESLNWTMEELFQVALRTNVSRIICGEARGPEVNEVLEAFTRGHSGSMTTFHALSPMMAIDAMARISLLDNRNKNYEAQRMSFAEGIDIIISMKQDADVWRVMKVTEIITTDDDFYDSDIYVFEDGHYVKKNDISQRLRSKLKYYGVVI</sequence>
<dbReference type="CDD" id="cd01130">
    <property type="entry name" value="VirB11-like_ATPase"/>
    <property type="match status" value="1"/>
</dbReference>
<evidence type="ECO:0000313" key="4">
    <source>
        <dbReference type="Proteomes" id="UP000529861"/>
    </source>
</evidence>
<dbReference type="EMBL" id="JABEQB010000008">
    <property type="protein sequence ID" value="NNG66382.1"/>
    <property type="molecule type" value="Genomic_DNA"/>
</dbReference>
<dbReference type="Gene3D" id="3.40.50.300">
    <property type="entry name" value="P-loop containing nucleotide triphosphate hydrolases"/>
    <property type="match status" value="1"/>
</dbReference>
<dbReference type="InterPro" id="IPR001482">
    <property type="entry name" value="T2SS/T4SS_dom"/>
</dbReference>
<proteinExistence type="inferred from homology"/>
<accession>A0A7Y2L6Z5</accession>
<dbReference type="PANTHER" id="PTHR30486:SF6">
    <property type="entry name" value="TYPE IV PILUS RETRACTATION ATPASE PILT"/>
    <property type="match status" value="1"/>
</dbReference>
<reference evidence="3 4" key="1">
    <citation type="submission" date="2020-04" db="EMBL/GenBank/DDBJ databases">
        <title>Draft genome sequence of Caldanaerobacter sunterraneus. strain 1523vc isolated from Griffin hot spring, Kamchatka, Russia.</title>
        <authorList>
            <person name="Toshchakov S.V."/>
            <person name="Podosokorskaya O.A."/>
            <person name="Kublanov I.V."/>
            <person name="Korzhenkov A."/>
            <person name="Patrushev M.V."/>
        </authorList>
    </citation>
    <scope>NUCLEOTIDE SEQUENCE [LARGE SCALE GENOMIC DNA]</scope>
    <source>
        <strain evidence="3 4">1523vc</strain>
    </source>
</reference>
<evidence type="ECO:0000313" key="3">
    <source>
        <dbReference type="EMBL" id="NNG66382.1"/>
    </source>
</evidence>
<dbReference type="Pfam" id="PF00437">
    <property type="entry name" value="T2SSE"/>
    <property type="match status" value="1"/>
</dbReference>
<feature type="domain" description="Bacterial type II secretion system protein E" evidence="2">
    <location>
        <begin position="94"/>
        <end position="329"/>
    </location>
</feature>
<dbReference type="InterPro" id="IPR050921">
    <property type="entry name" value="T4SS_GSP_E_ATPase"/>
</dbReference>
<dbReference type="InterPro" id="IPR027417">
    <property type="entry name" value="P-loop_NTPase"/>
</dbReference>
<gene>
    <name evidence="3" type="ORF">HKI81_03905</name>
</gene>
<dbReference type="GO" id="GO:0016887">
    <property type="term" value="F:ATP hydrolysis activity"/>
    <property type="evidence" value="ECO:0007669"/>
    <property type="project" value="InterPro"/>
</dbReference>